<gene>
    <name evidence="1" type="ORF">BpHYR1_023869</name>
</gene>
<evidence type="ECO:0000313" key="2">
    <source>
        <dbReference type="Proteomes" id="UP000276133"/>
    </source>
</evidence>
<dbReference type="EMBL" id="REGN01002982">
    <property type="protein sequence ID" value="RNA25071.1"/>
    <property type="molecule type" value="Genomic_DNA"/>
</dbReference>
<evidence type="ECO:0000313" key="1">
    <source>
        <dbReference type="EMBL" id="RNA25071.1"/>
    </source>
</evidence>
<name>A0A3M7RNF0_BRAPC</name>
<dbReference type="Proteomes" id="UP000276133">
    <property type="component" value="Unassembled WGS sequence"/>
</dbReference>
<organism evidence="1 2">
    <name type="scientific">Brachionus plicatilis</name>
    <name type="common">Marine rotifer</name>
    <name type="synonym">Brachionus muelleri</name>
    <dbReference type="NCBI Taxonomy" id="10195"/>
    <lineage>
        <taxon>Eukaryota</taxon>
        <taxon>Metazoa</taxon>
        <taxon>Spiralia</taxon>
        <taxon>Gnathifera</taxon>
        <taxon>Rotifera</taxon>
        <taxon>Eurotatoria</taxon>
        <taxon>Monogononta</taxon>
        <taxon>Pseudotrocha</taxon>
        <taxon>Ploima</taxon>
        <taxon>Brachionidae</taxon>
        <taxon>Brachionus</taxon>
    </lineage>
</organism>
<accession>A0A3M7RNF0</accession>
<comment type="caution">
    <text evidence="1">The sequence shown here is derived from an EMBL/GenBank/DDBJ whole genome shotgun (WGS) entry which is preliminary data.</text>
</comment>
<protein>
    <submittedName>
        <fullName evidence="1">Uncharacterized protein</fullName>
    </submittedName>
</protein>
<dbReference type="AlphaFoldDB" id="A0A3M7RNF0"/>
<reference evidence="1 2" key="1">
    <citation type="journal article" date="2018" name="Sci. Rep.">
        <title>Genomic signatures of local adaptation to the degree of environmental predictability in rotifers.</title>
        <authorList>
            <person name="Franch-Gras L."/>
            <person name="Hahn C."/>
            <person name="Garcia-Roger E.M."/>
            <person name="Carmona M.J."/>
            <person name="Serra M."/>
            <person name="Gomez A."/>
        </authorList>
    </citation>
    <scope>NUCLEOTIDE SEQUENCE [LARGE SCALE GENOMIC DNA]</scope>
    <source>
        <strain evidence="1">HYR1</strain>
    </source>
</reference>
<sequence>MLRSHIVPRRHLTTKKTQRYKKSLIFVTISLKRIIYSKDMSLNSDDYVLMVLQNKNFAEKARA</sequence>
<keyword evidence="2" id="KW-1185">Reference proteome</keyword>
<proteinExistence type="predicted"/>